<dbReference type="PANTHER" id="PTHR16537">
    <property type="entry name" value="SJOEGREN SYNDROME/SCLERODERMA AUTOANTIGEN 1"/>
    <property type="match status" value="1"/>
</dbReference>
<dbReference type="InterPro" id="IPR051888">
    <property type="entry name" value="UPF0148_domain"/>
</dbReference>
<reference evidence="2 3" key="1">
    <citation type="submission" date="2016-08" db="EMBL/GenBank/DDBJ databases">
        <title>A Parts List for Fungal Cellulosomes Revealed by Comparative Genomics.</title>
        <authorList>
            <consortium name="DOE Joint Genome Institute"/>
            <person name="Haitjema C.H."/>
            <person name="Gilmore S.P."/>
            <person name="Henske J.K."/>
            <person name="Solomon K.V."/>
            <person name="De Groot R."/>
            <person name="Kuo A."/>
            <person name="Mondo S.J."/>
            <person name="Salamov A.A."/>
            <person name="Labutti K."/>
            <person name="Zhao Z."/>
            <person name="Chiniquy J."/>
            <person name="Barry K."/>
            <person name="Brewer H.M."/>
            <person name="Purvine S.O."/>
            <person name="Wright A.T."/>
            <person name="Boxma B."/>
            <person name="Van Alen T."/>
            <person name="Hackstein J.H."/>
            <person name="Baker S.E."/>
            <person name="Grigoriev I.V."/>
            <person name="O'Malley M.A."/>
        </authorList>
    </citation>
    <scope>NUCLEOTIDE SEQUENCE [LARGE SCALE GENOMIC DNA]</scope>
    <source>
        <strain evidence="2 3">S4</strain>
    </source>
</reference>
<proteinExistence type="predicted"/>
<reference evidence="2 3" key="2">
    <citation type="submission" date="2016-08" db="EMBL/GenBank/DDBJ databases">
        <title>Pervasive Adenine N6-methylation of Active Genes in Fungi.</title>
        <authorList>
            <consortium name="DOE Joint Genome Institute"/>
            <person name="Mondo S.J."/>
            <person name="Dannebaum R.O."/>
            <person name="Kuo R.C."/>
            <person name="Labutti K."/>
            <person name="Haridas S."/>
            <person name="Kuo A."/>
            <person name="Salamov A."/>
            <person name="Ahrendt S.R."/>
            <person name="Lipzen A."/>
            <person name="Sullivan W."/>
            <person name="Andreopoulos W.B."/>
            <person name="Clum A."/>
            <person name="Lindquist E."/>
            <person name="Daum C."/>
            <person name="Ramamoorthy G.K."/>
            <person name="Gryganskyi A."/>
            <person name="Culley D."/>
            <person name="Magnuson J.K."/>
            <person name="James T.Y."/>
            <person name="O'Malley M.A."/>
            <person name="Stajich J.E."/>
            <person name="Spatafora J.W."/>
            <person name="Visel A."/>
            <person name="Grigoriev I.V."/>
        </authorList>
    </citation>
    <scope>NUCLEOTIDE SEQUENCE [LARGE SCALE GENOMIC DNA]</scope>
    <source>
        <strain evidence="2 3">S4</strain>
    </source>
</reference>
<accession>A0A1Y1X9K3</accession>
<comment type="caution">
    <text evidence="2">The sequence shown here is derived from an EMBL/GenBank/DDBJ whole genome shotgun (WGS) entry which is preliminary data.</text>
</comment>
<dbReference type="PANTHER" id="PTHR16537:SF1">
    <property type="entry name" value="PROTEIN ZNRD2"/>
    <property type="match status" value="1"/>
</dbReference>
<evidence type="ECO:0008006" key="4">
    <source>
        <dbReference type="Google" id="ProtNLM"/>
    </source>
</evidence>
<dbReference type="STRING" id="1754192.A0A1Y1X9K3"/>
<dbReference type="OrthoDB" id="28939at2759"/>
<feature type="region of interest" description="Disordered" evidence="1">
    <location>
        <begin position="70"/>
        <end position="89"/>
    </location>
</feature>
<feature type="compositionally biased region" description="Basic and acidic residues" evidence="1">
    <location>
        <begin position="70"/>
        <end position="80"/>
    </location>
</feature>
<gene>
    <name evidence="2" type="ORF">BCR32DRAFT_267859</name>
</gene>
<evidence type="ECO:0000313" key="3">
    <source>
        <dbReference type="Proteomes" id="UP000193944"/>
    </source>
</evidence>
<name>A0A1Y1X9K3_9FUNG</name>
<keyword evidence="3" id="KW-1185">Reference proteome</keyword>
<protein>
    <recommendedName>
        <fullName evidence="4">Sjogrens syndrome scleroderma autoantigen 1</fullName>
    </recommendedName>
</protein>
<organism evidence="2 3">
    <name type="scientific">Anaeromyces robustus</name>
    <dbReference type="NCBI Taxonomy" id="1754192"/>
    <lineage>
        <taxon>Eukaryota</taxon>
        <taxon>Fungi</taxon>
        <taxon>Fungi incertae sedis</taxon>
        <taxon>Chytridiomycota</taxon>
        <taxon>Chytridiomycota incertae sedis</taxon>
        <taxon>Neocallimastigomycetes</taxon>
        <taxon>Neocallimastigales</taxon>
        <taxon>Neocallimastigaceae</taxon>
        <taxon>Anaeromyces</taxon>
    </lineage>
</organism>
<dbReference type="InterPro" id="IPR009563">
    <property type="entry name" value="SSSCA1"/>
</dbReference>
<dbReference type="AlphaFoldDB" id="A0A1Y1X9K3"/>
<dbReference type="EMBL" id="MCFG01000103">
    <property type="protein sequence ID" value="ORX82096.1"/>
    <property type="molecule type" value="Genomic_DNA"/>
</dbReference>
<dbReference type="Pfam" id="PF06677">
    <property type="entry name" value="Auto_anti-p27"/>
    <property type="match status" value="2"/>
</dbReference>
<evidence type="ECO:0000256" key="1">
    <source>
        <dbReference type="SAM" id="MobiDB-lite"/>
    </source>
</evidence>
<sequence length="287" mass="32887">MESFEQRHEKGIANMGELLLKGYIMSAEACANCNCVLFKKTRNSPLFCPICDEGETKKENKNNNEKIIKQKNENLEKESKTNNNDENSNQINIFKNVNNNDEKNNQINISKNDVNSKMSKLLLAGWTLTNDNCPFCVGIPLMRNKEKEQFCVKCEKSFINEEEAKKQGMTINSGKIDNIESNKDKQKQLENKTIKHTLENENFVPDKEYVKKEKILVNDSLSEEVKIECSKTSTALLHQLTFLRNKLEVINDNNDYMIPNIQYTMNICDAITSVIKALNACNTINNN</sequence>
<dbReference type="Proteomes" id="UP000193944">
    <property type="component" value="Unassembled WGS sequence"/>
</dbReference>
<evidence type="ECO:0000313" key="2">
    <source>
        <dbReference type="EMBL" id="ORX82096.1"/>
    </source>
</evidence>